<dbReference type="CDD" id="cd06433">
    <property type="entry name" value="GT_2_WfgS_like"/>
    <property type="match status" value="1"/>
</dbReference>
<feature type="domain" description="Glycosyltransferase 2-like" evidence="1">
    <location>
        <begin position="5"/>
        <end position="130"/>
    </location>
</feature>
<dbReference type="EMBL" id="JACHLD010000006">
    <property type="protein sequence ID" value="MBB4803677.1"/>
    <property type="molecule type" value="Genomic_DNA"/>
</dbReference>
<keyword evidence="3" id="KW-1185">Reference proteome</keyword>
<dbReference type="PANTHER" id="PTHR22916:SF3">
    <property type="entry name" value="UDP-GLCNAC:BETAGAL BETA-1,3-N-ACETYLGLUCOSAMINYLTRANSFERASE-LIKE PROTEIN 1"/>
    <property type="match status" value="1"/>
</dbReference>
<dbReference type="GO" id="GO:0016758">
    <property type="term" value="F:hexosyltransferase activity"/>
    <property type="evidence" value="ECO:0007669"/>
    <property type="project" value="UniProtKB-ARBA"/>
</dbReference>
<organism evidence="2 3">
    <name type="scientific">Flavobacterium nitrogenifigens</name>
    <dbReference type="NCBI Taxonomy" id="1617283"/>
    <lineage>
        <taxon>Bacteria</taxon>
        <taxon>Pseudomonadati</taxon>
        <taxon>Bacteroidota</taxon>
        <taxon>Flavobacteriia</taxon>
        <taxon>Flavobacteriales</taxon>
        <taxon>Flavobacteriaceae</taxon>
        <taxon>Flavobacterium</taxon>
    </lineage>
</organism>
<comment type="caution">
    <text evidence="2">The sequence shown here is derived from an EMBL/GenBank/DDBJ whole genome shotgun (WGS) entry which is preliminary data.</text>
</comment>
<dbReference type="InterPro" id="IPR029044">
    <property type="entry name" value="Nucleotide-diphossugar_trans"/>
</dbReference>
<gene>
    <name evidence="2" type="ORF">HNP37_003752</name>
</gene>
<sequence length="257" mass="29610">MIKVSVVTVVFNGEKFLEQTIQSVLNQTHKNIEYIIIDGGSKDKTIDIIKKYEDRLAYWVSEKDHGIYDAMNKGILKATGELVGLINSDDFYSDNTSIENIVTAYQNNNSPDVLYGNMKFFNPETNQFKIIYPSISALKTDMTLNHPTCFLKTELYKSKLFDINFRICADYDLILFFYTNGKKLLYVDKIITTMRIGGASDNFKLSTKEVFLVQKKYFSLFLASKNYVIRHTKRFLKNILLILVSGEKIESIKGFNK</sequence>
<keyword evidence="2" id="KW-0808">Transferase</keyword>
<evidence type="ECO:0000259" key="1">
    <source>
        <dbReference type="Pfam" id="PF00535"/>
    </source>
</evidence>
<evidence type="ECO:0000313" key="2">
    <source>
        <dbReference type="EMBL" id="MBB4803677.1"/>
    </source>
</evidence>
<name>A0A7W7J011_9FLAO</name>
<evidence type="ECO:0000313" key="3">
    <source>
        <dbReference type="Proteomes" id="UP000561681"/>
    </source>
</evidence>
<dbReference type="SUPFAM" id="SSF53448">
    <property type="entry name" value="Nucleotide-diphospho-sugar transferases"/>
    <property type="match status" value="1"/>
</dbReference>
<dbReference type="PANTHER" id="PTHR22916">
    <property type="entry name" value="GLYCOSYLTRANSFERASE"/>
    <property type="match status" value="1"/>
</dbReference>
<dbReference type="Pfam" id="PF00535">
    <property type="entry name" value="Glycos_transf_2"/>
    <property type="match status" value="1"/>
</dbReference>
<dbReference type="Proteomes" id="UP000561681">
    <property type="component" value="Unassembled WGS sequence"/>
</dbReference>
<accession>A0A7W7J011</accession>
<proteinExistence type="predicted"/>
<dbReference type="RefSeq" id="WP_184165493.1">
    <property type="nucleotide sequence ID" value="NZ_JACHLD010000006.1"/>
</dbReference>
<dbReference type="Gene3D" id="3.90.550.10">
    <property type="entry name" value="Spore Coat Polysaccharide Biosynthesis Protein SpsA, Chain A"/>
    <property type="match status" value="1"/>
</dbReference>
<dbReference type="InterPro" id="IPR001173">
    <property type="entry name" value="Glyco_trans_2-like"/>
</dbReference>
<protein>
    <submittedName>
        <fullName evidence="2">Glycosyltransferase involved in cell wall biosynthesis</fullName>
    </submittedName>
</protein>
<dbReference type="AlphaFoldDB" id="A0A7W7J011"/>
<reference evidence="2 3" key="1">
    <citation type="submission" date="2020-08" db="EMBL/GenBank/DDBJ databases">
        <title>Functional genomics of gut bacteria from endangered species of beetles.</title>
        <authorList>
            <person name="Carlos-Shanley C."/>
        </authorList>
    </citation>
    <scope>NUCLEOTIDE SEQUENCE [LARGE SCALE GENOMIC DNA]</scope>
    <source>
        <strain evidence="2 3">S00142</strain>
    </source>
</reference>